<dbReference type="GO" id="GO:0004222">
    <property type="term" value="F:metalloendopeptidase activity"/>
    <property type="evidence" value="ECO:0007669"/>
    <property type="project" value="TreeGrafter"/>
</dbReference>
<dbReference type="CDD" id="cd12797">
    <property type="entry name" value="M23_peptidase"/>
    <property type="match status" value="1"/>
</dbReference>
<dbReference type="PANTHER" id="PTHR21666:SF288">
    <property type="entry name" value="CELL DIVISION PROTEIN YTFB"/>
    <property type="match status" value="1"/>
</dbReference>
<keyword evidence="3" id="KW-0645">Protease</keyword>
<keyword evidence="4" id="KW-0479">Metal-binding</keyword>
<dbReference type="KEGG" id="ash:AL1_21110"/>
<dbReference type="GO" id="GO:0030313">
    <property type="term" value="C:cell envelope"/>
    <property type="evidence" value="ECO:0007669"/>
    <property type="project" value="UniProtKB-SubCell"/>
</dbReference>
<proteinExistence type="predicted"/>
<gene>
    <name evidence="11" type="ORF">AL1_21110</name>
</gene>
<comment type="cofactor">
    <cofactor evidence="1">
        <name>Zn(2+)</name>
        <dbReference type="ChEBI" id="CHEBI:29105"/>
    </cofactor>
</comment>
<dbReference type="BioCyc" id="ASHA717959:AL1_RS09890-MONOMER"/>
<feature type="signal peptide" evidence="8">
    <location>
        <begin position="1"/>
        <end position="21"/>
    </location>
</feature>
<dbReference type="SUPFAM" id="SSF51261">
    <property type="entry name" value="Duplicated hybrid motif"/>
    <property type="match status" value="1"/>
</dbReference>
<evidence type="ECO:0000259" key="9">
    <source>
        <dbReference type="Pfam" id="PF01551"/>
    </source>
</evidence>
<evidence type="ECO:0000256" key="8">
    <source>
        <dbReference type="SAM" id="SignalP"/>
    </source>
</evidence>
<dbReference type="RefSeq" id="WP_015547240.1">
    <property type="nucleotide sequence ID" value="NC_021030.1"/>
</dbReference>
<feature type="domain" description="Csd3-like second N-terminal" evidence="10">
    <location>
        <begin position="151"/>
        <end position="264"/>
    </location>
</feature>
<dbReference type="AlphaFoldDB" id="D4INA9"/>
<dbReference type="STRING" id="717959.AL1_21110"/>
<reference evidence="11 12" key="1">
    <citation type="submission" date="2010-03" db="EMBL/GenBank/DDBJ databases">
        <title>The genome sequence of Alistipes shahii WAL 8301.</title>
        <authorList>
            <consortium name="metaHIT consortium -- http://www.metahit.eu/"/>
            <person name="Pajon A."/>
            <person name="Turner K."/>
            <person name="Parkhill J."/>
        </authorList>
    </citation>
    <scope>NUCLEOTIDE SEQUENCE [LARGE SCALE GENOMIC DNA]</scope>
    <source>
        <strain evidence="11 12">WAL 8301</strain>
    </source>
</reference>
<evidence type="ECO:0000313" key="12">
    <source>
        <dbReference type="Proteomes" id="UP000008794"/>
    </source>
</evidence>
<dbReference type="PANTHER" id="PTHR21666">
    <property type="entry name" value="PEPTIDASE-RELATED"/>
    <property type="match status" value="1"/>
</dbReference>
<dbReference type="OrthoDB" id="9810477at2"/>
<dbReference type="GO" id="GO:0046872">
    <property type="term" value="F:metal ion binding"/>
    <property type="evidence" value="ECO:0007669"/>
    <property type="project" value="UniProtKB-KW"/>
</dbReference>
<dbReference type="Pfam" id="PF01551">
    <property type="entry name" value="Peptidase_M23"/>
    <property type="match status" value="1"/>
</dbReference>
<organism evidence="11 12">
    <name type="scientific">Alistipes shahii WAL 8301</name>
    <dbReference type="NCBI Taxonomy" id="717959"/>
    <lineage>
        <taxon>Bacteria</taxon>
        <taxon>Pseudomonadati</taxon>
        <taxon>Bacteroidota</taxon>
        <taxon>Bacteroidia</taxon>
        <taxon>Bacteroidales</taxon>
        <taxon>Rikenellaceae</taxon>
        <taxon>Alistipes</taxon>
    </lineage>
</organism>
<evidence type="ECO:0000256" key="6">
    <source>
        <dbReference type="ARBA" id="ARBA00022833"/>
    </source>
</evidence>
<dbReference type="InterPro" id="IPR045834">
    <property type="entry name" value="Csd3_N2"/>
</dbReference>
<dbReference type="HOGENOM" id="CLU_026846_4_3_10"/>
<dbReference type="Gene3D" id="3.10.450.350">
    <property type="match status" value="1"/>
</dbReference>
<keyword evidence="7" id="KW-0482">Metalloprotease</keyword>
<keyword evidence="5" id="KW-0378">Hydrolase</keyword>
<sequence length="431" mass="47383">MNGLKITICALLLAAAGACNRTQGPAVEVEDAEEPHNMLYGINADDYRTETGEVGSGETLGKILNGFGVSALAVDRLDKASKEVFPLRNIRAGHKYTAFIHEDSLYAPHLDYLAYEISVTDYVVFGFHDDSVSVRKDAKAYTLRRTKKSAVINSSLWGAIMEQQLPYALAAELEDIYQWTVDFFGIQKGDDFTVIYDERFIDDTVSVGIGRIWGAKFSQGGKEYYAIPFRQGGKIQYWEADGASLRKQMLKAPLKYSRISSKFSYARKHPIYKVYRPHTGVDYAAPKGTPVHAVADGTVTFKGWGGGGGNTLKIKHAGNLMTGYLHLSGYAKGIVKGSRVSQGQLIGYVGSTGASTGPHLDYRVWKNGTPIDPLKIPSEPAEPIARENRALFEFVRDRITAELNGEVSPEEQITQLDSLVLPATVQTPDKQ</sequence>
<dbReference type="PATRIC" id="fig|717959.3.peg.574"/>
<keyword evidence="8" id="KW-0732">Signal</keyword>
<evidence type="ECO:0000256" key="2">
    <source>
        <dbReference type="ARBA" id="ARBA00004196"/>
    </source>
</evidence>
<dbReference type="MEROPS" id="M23.009"/>
<comment type="subcellular location">
    <subcellularLocation>
        <location evidence="2">Cell envelope</location>
    </subcellularLocation>
</comment>
<protein>
    <submittedName>
        <fullName evidence="11">Membrane proteins related to metalloendopeptidases</fullName>
    </submittedName>
</protein>
<keyword evidence="12" id="KW-1185">Reference proteome</keyword>
<dbReference type="InterPro" id="IPR011055">
    <property type="entry name" value="Dup_hybrid_motif"/>
</dbReference>
<accession>D4INA9</accession>
<dbReference type="Proteomes" id="UP000008794">
    <property type="component" value="Chromosome"/>
</dbReference>
<evidence type="ECO:0000256" key="1">
    <source>
        <dbReference type="ARBA" id="ARBA00001947"/>
    </source>
</evidence>
<dbReference type="PROSITE" id="PS51257">
    <property type="entry name" value="PROKAR_LIPOPROTEIN"/>
    <property type="match status" value="1"/>
</dbReference>
<evidence type="ECO:0000256" key="4">
    <source>
        <dbReference type="ARBA" id="ARBA00022723"/>
    </source>
</evidence>
<feature type="domain" description="M23ase beta-sheet core" evidence="9">
    <location>
        <begin position="277"/>
        <end position="373"/>
    </location>
</feature>
<dbReference type="Gene3D" id="2.70.70.10">
    <property type="entry name" value="Glucose Permease (Domain IIA)"/>
    <property type="match status" value="1"/>
</dbReference>
<dbReference type="InterPro" id="IPR016047">
    <property type="entry name" value="M23ase_b-sheet_dom"/>
</dbReference>
<reference evidence="11 12" key="2">
    <citation type="submission" date="2010-03" db="EMBL/GenBank/DDBJ databases">
        <authorList>
            <person name="Pajon A."/>
        </authorList>
    </citation>
    <scope>NUCLEOTIDE SEQUENCE [LARGE SCALE GENOMIC DNA]</scope>
    <source>
        <strain evidence="11 12">WAL 8301</strain>
    </source>
</reference>
<dbReference type="InterPro" id="IPR050570">
    <property type="entry name" value="Cell_wall_metabolism_enzyme"/>
</dbReference>
<feature type="chain" id="PRO_5003058375" evidence="8">
    <location>
        <begin position="22"/>
        <end position="431"/>
    </location>
</feature>
<evidence type="ECO:0000313" key="11">
    <source>
        <dbReference type="EMBL" id="CBK64421.1"/>
    </source>
</evidence>
<dbReference type="GO" id="GO:0006508">
    <property type="term" value="P:proteolysis"/>
    <property type="evidence" value="ECO:0007669"/>
    <property type="project" value="UniProtKB-KW"/>
</dbReference>
<evidence type="ECO:0000256" key="5">
    <source>
        <dbReference type="ARBA" id="ARBA00022801"/>
    </source>
</evidence>
<keyword evidence="6" id="KW-0862">Zinc</keyword>
<dbReference type="GeneID" id="92756124"/>
<dbReference type="Pfam" id="PF19425">
    <property type="entry name" value="Csd3_N2"/>
    <property type="match status" value="1"/>
</dbReference>
<name>D4INA9_9BACT</name>
<evidence type="ECO:0000259" key="10">
    <source>
        <dbReference type="Pfam" id="PF19425"/>
    </source>
</evidence>
<evidence type="ECO:0000256" key="7">
    <source>
        <dbReference type="ARBA" id="ARBA00023049"/>
    </source>
</evidence>
<evidence type="ECO:0000256" key="3">
    <source>
        <dbReference type="ARBA" id="ARBA00022670"/>
    </source>
</evidence>
<dbReference type="EMBL" id="FP929032">
    <property type="protein sequence ID" value="CBK64421.1"/>
    <property type="molecule type" value="Genomic_DNA"/>
</dbReference>